<evidence type="ECO:0000313" key="2">
    <source>
        <dbReference type="EMBL" id="MBF2709896.1"/>
    </source>
</evidence>
<dbReference type="AlphaFoldDB" id="A0A930UAZ0"/>
<comment type="caution">
    <text evidence="2">The sequence shown here is derived from an EMBL/GenBank/DDBJ whole genome shotgun (WGS) entry which is preliminary data.</text>
</comment>
<organism evidence="2 3">
    <name type="scientific">Flavobacterium soyangense</name>
    <dbReference type="NCBI Taxonomy" id="2023265"/>
    <lineage>
        <taxon>Bacteria</taxon>
        <taxon>Pseudomonadati</taxon>
        <taxon>Bacteroidota</taxon>
        <taxon>Flavobacteriia</taxon>
        <taxon>Flavobacteriales</taxon>
        <taxon>Flavobacteriaceae</taxon>
        <taxon>Flavobacterium</taxon>
    </lineage>
</organism>
<evidence type="ECO:0000313" key="3">
    <source>
        <dbReference type="Proteomes" id="UP000646211"/>
    </source>
</evidence>
<dbReference type="Gene3D" id="3.40.50.300">
    <property type="entry name" value="P-loop containing nucleotide triphosphate hydrolases"/>
    <property type="match status" value="1"/>
</dbReference>
<dbReference type="GO" id="GO:0005524">
    <property type="term" value="F:ATP binding"/>
    <property type="evidence" value="ECO:0007669"/>
    <property type="project" value="InterPro"/>
</dbReference>
<dbReference type="PANTHER" id="PTHR10285">
    <property type="entry name" value="URIDINE KINASE"/>
    <property type="match status" value="1"/>
</dbReference>
<reference evidence="2" key="1">
    <citation type="submission" date="2020-11" db="EMBL/GenBank/DDBJ databases">
        <title>Genome of Flavobacterium soyangense.</title>
        <authorList>
            <person name="Liu Q."/>
            <person name="Xin Y.-H."/>
        </authorList>
    </citation>
    <scope>NUCLEOTIDE SEQUENCE</scope>
    <source>
        <strain evidence="2">CGMCC 1.13493</strain>
    </source>
</reference>
<proteinExistence type="predicted"/>
<dbReference type="Proteomes" id="UP000646211">
    <property type="component" value="Unassembled WGS sequence"/>
</dbReference>
<evidence type="ECO:0000259" key="1">
    <source>
        <dbReference type="Pfam" id="PF00485"/>
    </source>
</evidence>
<sequence>MKNINVFNTVLNEILTIKNKRNVVFVALCGAADTGKSTLAEKICVELNNQQVRSECISTDSFLIDRKDRNIKRISGYNTDSLKCCVLLNVVEKIEQKKEVKYYPYDNKSGKNVSGYRLINAPNVLIIEGIHSLNDIIRNKIDLKIYIDAESEVLKKLRYNANINKRGFSEKEAGKKIDNEMEEYTKYILPNKKYSDLIINSTEKYNYKIK</sequence>
<keyword evidence="3" id="KW-1185">Reference proteome</keyword>
<protein>
    <recommendedName>
        <fullName evidence="1">Phosphoribulokinase/uridine kinase domain-containing protein</fullName>
    </recommendedName>
</protein>
<name>A0A930UAZ0_9FLAO</name>
<dbReference type="InterPro" id="IPR006083">
    <property type="entry name" value="PRK/URK"/>
</dbReference>
<dbReference type="Pfam" id="PF00485">
    <property type="entry name" value="PRK"/>
    <property type="match status" value="1"/>
</dbReference>
<gene>
    <name evidence="2" type="ORF">IR213_15065</name>
</gene>
<dbReference type="GO" id="GO:0016301">
    <property type="term" value="F:kinase activity"/>
    <property type="evidence" value="ECO:0007669"/>
    <property type="project" value="InterPro"/>
</dbReference>
<dbReference type="EMBL" id="JADHEC010000050">
    <property type="protein sequence ID" value="MBF2709896.1"/>
    <property type="molecule type" value="Genomic_DNA"/>
</dbReference>
<dbReference type="SUPFAM" id="SSF52540">
    <property type="entry name" value="P-loop containing nucleoside triphosphate hydrolases"/>
    <property type="match status" value="1"/>
</dbReference>
<accession>A0A930UAZ0</accession>
<dbReference type="RefSeq" id="WP_194313128.1">
    <property type="nucleotide sequence ID" value="NZ_JADHEC010000050.1"/>
</dbReference>
<dbReference type="InterPro" id="IPR027417">
    <property type="entry name" value="P-loop_NTPase"/>
</dbReference>
<feature type="domain" description="Phosphoribulokinase/uridine kinase" evidence="1">
    <location>
        <begin position="26"/>
        <end position="202"/>
    </location>
</feature>